<evidence type="ECO:0008006" key="4">
    <source>
        <dbReference type="Google" id="ProtNLM"/>
    </source>
</evidence>
<dbReference type="Proteomes" id="UP000838324">
    <property type="component" value="Unassembled WGS sequence"/>
</dbReference>
<organism evidence="2 3">
    <name type="scientific">Paenibacillus auburnensis</name>
    <dbReference type="NCBI Taxonomy" id="2905649"/>
    <lineage>
        <taxon>Bacteria</taxon>
        <taxon>Bacillati</taxon>
        <taxon>Bacillota</taxon>
        <taxon>Bacilli</taxon>
        <taxon>Bacillales</taxon>
        <taxon>Paenibacillaceae</taxon>
        <taxon>Paenibacillus</taxon>
    </lineage>
</organism>
<keyword evidence="1" id="KW-1133">Transmembrane helix</keyword>
<keyword evidence="1" id="KW-0472">Membrane</keyword>
<reference evidence="2" key="1">
    <citation type="submission" date="2022-01" db="EMBL/GenBank/DDBJ databases">
        <authorList>
            <person name="Criscuolo A."/>
        </authorList>
    </citation>
    <scope>NUCLEOTIDE SEQUENCE</scope>
    <source>
        <strain evidence="2">CIP111892</strain>
    </source>
</reference>
<gene>
    <name evidence="2" type="ORF">PAECIP111892_02055</name>
</gene>
<evidence type="ECO:0000313" key="2">
    <source>
        <dbReference type="EMBL" id="CAH1195515.1"/>
    </source>
</evidence>
<evidence type="ECO:0000256" key="1">
    <source>
        <dbReference type="SAM" id="Phobius"/>
    </source>
</evidence>
<comment type="caution">
    <text evidence="2">The sequence shown here is derived from an EMBL/GenBank/DDBJ whole genome shotgun (WGS) entry which is preliminary data.</text>
</comment>
<sequence>MIKYLVLGLIFAFSFLLITAGIQVGLGMLMTKEYVPDITNAYESAGTEHVQSRVDFGIQPSMFSIQNMIVWLVSLGISSGIVYAVYKYAYNK</sequence>
<accession>A0ABM9BXL3</accession>
<keyword evidence="1" id="KW-0812">Transmembrane</keyword>
<dbReference type="EMBL" id="CAKMMG010000001">
    <property type="protein sequence ID" value="CAH1195515.1"/>
    <property type="molecule type" value="Genomic_DNA"/>
</dbReference>
<keyword evidence="3" id="KW-1185">Reference proteome</keyword>
<name>A0ABM9BXL3_9BACL</name>
<evidence type="ECO:0000313" key="3">
    <source>
        <dbReference type="Proteomes" id="UP000838324"/>
    </source>
</evidence>
<feature type="transmembrane region" description="Helical" evidence="1">
    <location>
        <begin position="68"/>
        <end position="86"/>
    </location>
</feature>
<protein>
    <recommendedName>
        <fullName evidence="4">DUF4321 domain-containing protein</fullName>
    </recommendedName>
</protein>
<proteinExistence type="predicted"/>